<comment type="caution">
    <text evidence="2">The sequence shown here is derived from an EMBL/GenBank/DDBJ whole genome shotgun (WGS) entry which is preliminary data.</text>
</comment>
<dbReference type="RefSeq" id="WP_094408339.1">
    <property type="nucleotide sequence ID" value="NZ_BMJZ01000006.1"/>
</dbReference>
<dbReference type="Pfam" id="PF12729">
    <property type="entry name" value="4HB_MCP_1"/>
    <property type="match status" value="1"/>
</dbReference>
<dbReference type="InterPro" id="IPR024478">
    <property type="entry name" value="HlyB_4HB_MCP"/>
</dbReference>
<evidence type="ECO:0000259" key="1">
    <source>
        <dbReference type="Pfam" id="PF12729"/>
    </source>
</evidence>
<accession>A0A255XUK1</accession>
<evidence type="ECO:0000313" key="3">
    <source>
        <dbReference type="Proteomes" id="UP000216361"/>
    </source>
</evidence>
<dbReference type="Proteomes" id="UP000216361">
    <property type="component" value="Unassembled WGS sequence"/>
</dbReference>
<protein>
    <recommendedName>
        <fullName evidence="1">Chemotaxis methyl-accepting receptor HlyB-like 4HB MCP domain-containing protein</fullName>
    </recommendedName>
</protein>
<evidence type="ECO:0000313" key="2">
    <source>
        <dbReference type="EMBL" id="OYQ19920.1"/>
    </source>
</evidence>
<organism evidence="2 3">
    <name type="scientific">Elstera cyanobacteriorum</name>
    <dbReference type="NCBI Taxonomy" id="2022747"/>
    <lineage>
        <taxon>Bacteria</taxon>
        <taxon>Pseudomonadati</taxon>
        <taxon>Pseudomonadota</taxon>
        <taxon>Alphaproteobacteria</taxon>
        <taxon>Rhodospirillales</taxon>
        <taxon>Rhodospirillaceae</taxon>
        <taxon>Elstera</taxon>
    </lineage>
</organism>
<keyword evidence="3" id="KW-1185">Reference proteome</keyword>
<feature type="domain" description="Chemotaxis methyl-accepting receptor HlyB-like 4HB MCP" evidence="1">
    <location>
        <begin position="8"/>
        <end position="89"/>
    </location>
</feature>
<dbReference type="EMBL" id="NOXS01000030">
    <property type="protein sequence ID" value="OYQ19920.1"/>
    <property type="molecule type" value="Genomic_DNA"/>
</dbReference>
<gene>
    <name evidence="2" type="ORF">CHR90_07335</name>
</gene>
<proteinExistence type="predicted"/>
<dbReference type="AlphaFoldDB" id="A0A255XUK1"/>
<reference evidence="2 3" key="1">
    <citation type="submission" date="2017-07" db="EMBL/GenBank/DDBJ databases">
        <title>Elstera cyanobacteriorum sp. nov., a novel bacterium isolated from cyanobacterial aggregates in a eutrophic lake.</title>
        <authorList>
            <person name="Cai H."/>
        </authorList>
    </citation>
    <scope>NUCLEOTIDE SEQUENCE [LARGE SCALE GENOMIC DNA]</scope>
    <source>
        <strain evidence="2 3">TH019</strain>
    </source>
</reference>
<sequence length="94" mass="10344">MQPKPQGLTIGRRILGAFIVILLLTLAQGGFALVQLRAVNDSARALEGRWLPAVEQTGSLTAALNAFRIAEGLYILSSDETQRDDRKREFLSTF</sequence>
<dbReference type="OrthoDB" id="9763018at2"/>
<name>A0A255XUK1_9PROT</name>